<dbReference type="GO" id="GO:0007076">
    <property type="term" value="P:mitotic chromosome condensation"/>
    <property type="evidence" value="ECO:0007669"/>
    <property type="project" value="InterPro"/>
</dbReference>
<feature type="compositionally biased region" description="Basic and acidic residues" evidence="2">
    <location>
        <begin position="1351"/>
        <end position="1382"/>
    </location>
</feature>
<dbReference type="RefSeq" id="XP_002422898.1">
    <property type="nucleotide sequence ID" value="XM_002422853.1"/>
</dbReference>
<feature type="domain" description="Stalled ribosome sensor GCN1-like HEAT repeats region" evidence="3">
    <location>
        <begin position="502"/>
        <end position="637"/>
    </location>
</feature>
<dbReference type="EMBL" id="AAZO01000263">
    <property type="status" value="NOT_ANNOTATED_CDS"/>
    <property type="molecule type" value="Genomic_DNA"/>
</dbReference>
<dbReference type="EnsemblMetazoa" id="PHUM022270-RA">
    <property type="protein sequence ID" value="PHUM022270-PA"/>
    <property type="gene ID" value="PHUM022270"/>
</dbReference>
<dbReference type="GO" id="GO:0000779">
    <property type="term" value="C:condensed chromosome, centromeric region"/>
    <property type="evidence" value="ECO:0007669"/>
    <property type="project" value="TreeGrafter"/>
</dbReference>
<dbReference type="InterPro" id="IPR016024">
    <property type="entry name" value="ARM-type_fold"/>
</dbReference>
<organism>
    <name type="scientific">Pediculus humanus subsp. corporis</name>
    <name type="common">Body louse</name>
    <dbReference type="NCBI Taxonomy" id="121224"/>
    <lineage>
        <taxon>Eukaryota</taxon>
        <taxon>Metazoa</taxon>
        <taxon>Ecdysozoa</taxon>
        <taxon>Arthropoda</taxon>
        <taxon>Hexapoda</taxon>
        <taxon>Insecta</taxon>
        <taxon>Pterygota</taxon>
        <taxon>Neoptera</taxon>
        <taxon>Paraneoptera</taxon>
        <taxon>Psocodea</taxon>
        <taxon>Troctomorpha</taxon>
        <taxon>Phthiraptera</taxon>
        <taxon>Anoplura</taxon>
        <taxon>Pediculidae</taxon>
        <taxon>Pediculus</taxon>
    </lineage>
</organism>
<feature type="region of interest" description="Disordered" evidence="2">
    <location>
        <begin position="1339"/>
        <end position="1398"/>
    </location>
</feature>
<dbReference type="InParanoid" id="E0V9V4"/>
<dbReference type="VEuPathDB" id="VectorBase:PHUM022270"/>
<gene>
    <name evidence="5" type="primary">8233860</name>
    <name evidence="4" type="ORF">Phum_PHUM022270</name>
</gene>
<dbReference type="HOGENOM" id="CLU_002301_0_1_1"/>
<evidence type="ECO:0000313" key="6">
    <source>
        <dbReference type="Proteomes" id="UP000009046"/>
    </source>
</evidence>
<evidence type="ECO:0000313" key="4">
    <source>
        <dbReference type="EMBL" id="EEB10160.1"/>
    </source>
</evidence>
<dbReference type="SUPFAM" id="SSF48371">
    <property type="entry name" value="ARM repeat"/>
    <property type="match status" value="2"/>
</dbReference>
<reference evidence="5" key="3">
    <citation type="submission" date="2020-05" db="UniProtKB">
        <authorList>
            <consortium name="EnsemblMetazoa"/>
        </authorList>
    </citation>
    <scope>IDENTIFICATION</scope>
    <source>
        <strain evidence="5">USDA</strain>
    </source>
</reference>
<dbReference type="PANTHER" id="PTHR14222">
    <property type="entry name" value="CONDENSIN"/>
    <property type="match status" value="1"/>
</dbReference>
<dbReference type="KEGG" id="phu:Phum_PHUM022270"/>
<feature type="region of interest" description="Disordered" evidence="2">
    <location>
        <begin position="1290"/>
        <end position="1326"/>
    </location>
</feature>
<dbReference type="EMBL" id="DS234996">
    <property type="protein sequence ID" value="EEB10160.1"/>
    <property type="molecule type" value="Genomic_DNA"/>
</dbReference>
<dbReference type="GO" id="GO:0010032">
    <property type="term" value="P:meiotic chromosome condensation"/>
    <property type="evidence" value="ECO:0007669"/>
    <property type="project" value="TreeGrafter"/>
</dbReference>
<evidence type="ECO:0000313" key="5">
    <source>
        <dbReference type="EnsemblMetazoa" id="PHUM022270-PA"/>
    </source>
</evidence>
<dbReference type="Proteomes" id="UP000009046">
    <property type="component" value="Unassembled WGS sequence"/>
</dbReference>
<dbReference type="Pfam" id="PF23271">
    <property type="entry name" value="HEAT_GCN1"/>
    <property type="match status" value="1"/>
</dbReference>
<dbReference type="eggNOG" id="KOG0413">
    <property type="taxonomic scope" value="Eukaryota"/>
</dbReference>
<dbReference type="GeneID" id="8233860"/>
<proteinExistence type="predicted"/>
<feature type="compositionally biased region" description="Basic and acidic residues" evidence="2">
    <location>
        <begin position="1295"/>
        <end position="1308"/>
    </location>
</feature>
<dbReference type="OrthoDB" id="10263978at2759"/>
<dbReference type="InterPro" id="IPR026971">
    <property type="entry name" value="CND1/NCAPD3"/>
</dbReference>
<protein>
    <recommendedName>
        <fullName evidence="3">Stalled ribosome sensor GCN1-like HEAT repeats region domain-containing protein</fullName>
    </recommendedName>
</protein>
<dbReference type="GO" id="GO:0000796">
    <property type="term" value="C:condensin complex"/>
    <property type="evidence" value="ECO:0007669"/>
    <property type="project" value="TreeGrafter"/>
</dbReference>
<dbReference type="PANTHER" id="PTHR14222:SF1">
    <property type="entry name" value="CONDENSIN-2 COMPLEX SUBUNIT D3"/>
    <property type="match status" value="1"/>
</dbReference>
<dbReference type="STRING" id="121224.E0V9V4"/>
<reference evidence="4" key="2">
    <citation type="submission" date="2007-04" db="EMBL/GenBank/DDBJ databases">
        <title>The genome of the human body louse.</title>
        <authorList>
            <consortium name="The Human Body Louse Genome Consortium"/>
            <person name="Kirkness E."/>
            <person name="Walenz B."/>
            <person name="Hass B."/>
            <person name="Bruggner R."/>
            <person name="Strausberg R."/>
        </authorList>
    </citation>
    <scope>NUCLEOTIDE SEQUENCE</scope>
    <source>
        <strain evidence="4">USDA</strain>
    </source>
</reference>
<dbReference type="CTD" id="8233860"/>
<accession>E0V9V4</accession>
<keyword evidence="6" id="KW-1185">Reference proteome</keyword>
<evidence type="ECO:0000259" key="3">
    <source>
        <dbReference type="Pfam" id="PF23271"/>
    </source>
</evidence>
<evidence type="ECO:0000256" key="1">
    <source>
        <dbReference type="ARBA" id="ARBA00022737"/>
    </source>
</evidence>
<dbReference type="OMA" id="KYRQFAV"/>
<evidence type="ECO:0000256" key="2">
    <source>
        <dbReference type="SAM" id="MobiDB-lite"/>
    </source>
</evidence>
<keyword evidence="1" id="KW-0677">Repeat</keyword>
<sequence>MASVCDVICALEKFELNLIEKQWSDDIWSSDFTSCPDDLPDEFSDKFSPLSFCDIVQVFEEAEKMINLWLTTTTTDISHISNYDTDSSSSSMSANPSWTLLQDVNYKQLLALIYFYTCKGQVNNQDKNLVLTCIKASKFYFTLLIIPGSDIYKIFQINLFEKCLESLSLHKFLEIATGRKIKKTKVNKKNEELSSDEEYLEMDETLTLSQQQNVVKQLNYLMSTFQNFVKKFSFKKYPEALNMTLTVLAELTRLERNSSLQDFSVNNTITSFVPLSRNAYLTMKDLCVPYHGRVSEIIRLVLFYIMPNLTSIGGLANPEINKLSQKELTNIRNIAISFITENIISLGNDSHLGLKILIQQLCFNMIDRADYRSKATDMVLAILCKLPTELYYVLMKWIFRMSMMEGAHHRVISLELLSKLIFMKPGTDDVSKLTESQFQQMESQLQSSENLMGSKSELLKTDCMSTLSQVPIVSFAQPVNYIPLEFRRVMLAVIIDRIRDEAAIVRTRALSVLSDVISNKTSQSLQIILKELFLSRYSEINEINLQNLDEENEFLKWKSFVSLLEKFQDVDVAKHMFPGGKVIVRKVFDKCLDERVNVRKAALQLFGKHCRDPALSIRKDMSNSLTELVLLFPDKEELLELWVEEVVPLIMDREIKVQEQTLQIFTNVILSRIKSYHDIQNQSDQLPWKILDKIARQNKKSFFMSACSFWSESGNFNQTLISTLKTHIGTPNDTPAWVFLSCISEYFDIEKPEFVMDYYQSTVLENTGDIRSSYFALLTLSTSWQKLSRVKKETLQINMYNALKSYSVNPTFVSLTVEIVSGVTVVLAEDELSGKKEVAKWGIELIQNCESHLENCLDISTEKKNNACSSCINILALLGALAELCPNKIKNPTFSLLFNYLMDTSSKNSAHDRKMCAMIVITISKMALHNDLFARNLVAGLAQILSQSCDPIVLNNVIVAIADIGESYASLIEPVIPFFSVCLKSKHQSLKEVTTVLLVELLQEDYLKARDVLVFHLLTMVNESNPWLVNIVKYYFTNSLLARNPNKMYQLLLPALFHFNNFTDHPDYPKLNMTDSEWKVFDLSGPEHHFNRMNIYKFMVSNVPYMVKMKCLHFICTVVLNGAADGIINIKSKNGEQLLFDAFCVLTMPEIKIECNDLVKNKNDEGEEEDYQKQMPLCKLVKQMLTAVQKKEIIETIIPICCKLKKKLLSENKKLLPYLRKFIRELVKDYKSEFNEIFKEDKQFGIEILHELDSTKNSEVSEDENQEEMIQEMIFRSKDKPEKSICNIEMLDENTEGKKGSEKTDLDKSLSLPPGELPENDDDKNKKLNESLKLDEIDNNEIDGNDLNEVNTRRKSMDTKNSGELKCVNEELNDEKNSSKELDEPDGGIQNPHQSNCDGKRVQECLEDNKVKSLRICVNRLNSKMDKSRISSSCQATPSGNPEVRKKHAKLNQLKNSKKNNEEHVIMKKAVEQIVLPTHSKTLVKNKKRSLTNGRTNSMQSPTTPIFEGKKELLTSTPLITIDNPDFGMDLSSVVNETN</sequence>
<dbReference type="GO" id="GO:0042393">
    <property type="term" value="F:histone binding"/>
    <property type="evidence" value="ECO:0007669"/>
    <property type="project" value="TreeGrafter"/>
</dbReference>
<name>E0V9V4_PEDHC</name>
<reference evidence="4" key="1">
    <citation type="submission" date="2007-04" db="EMBL/GenBank/DDBJ databases">
        <title>Annotation of Pediculus humanus corporis strain USDA.</title>
        <authorList>
            <person name="Kirkness E."/>
            <person name="Hannick L."/>
            <person name="Hass B."/>
            <person name="Bruggner R."/>
            <person name="Lawson D."/>
            <person name="Bidwell S."/>
            <person name="Joardar V."/>
            <person name="Caler E."/>
            <person name="Walenz B."/>
            <person name="Inman J."/>
            <person name="Schobel S."/>
            <person name="Galinsky K."/>
            <person name="Amedeo P."/>
            <person name="Strausberg R."/>
        </authorList>
    </citation>
    <scope>NUCLEOTIDE SEQUENCE</scope>
    <source>
        <strain evidence="4">USDA</strain>
    </source>
</reference>
<dbReference type="InterPro" id="IPR057546">
    <property type="entry name" value="HEAT_GCN1"/>
</dbReference>